<keyword evidence="2" id="KW-0442">Lipid degradation</keyword>
<dbReference type="GO" id="GO:0016042">
    <property type="term" value="P:lipid catabolic process"/>
    <property type="evidence" value="ECO:0007669"/>
    <property type="project" value="UniProtKB-KW"/>
</dbReference>
<gene>
    <name evidence="5" type="ORF">MNBD_GAMMA16-718</name>
</gene>
<keyword evidence="1" id="KW-0378">Hydrolase</keyword>
<evidence type="ECO:0000313" key="5">
    <source>
        <dbReference type="EMBL" id="VAW84085.1"/>
    </source>
</evidence>
<evidence type="ECO:0000256" key="3">
    <source>
        <dbReference type="ARBA" id="ARBA00023098"/>
    </source>
</evidence>
<dbReference type="InterPro" id="IPR002641">
    <property type="entry name" value="PNPLA_dom"/>
</dbReference>
<dbReference type="InterPro" id="IPR016035">
    <property type="entry name" value="Acyl_Trfase/lysoPLipase"/>
</dbReference>
<reference evidence="5" key="1">
    <citation type="submission" date="2018-06" db="EMBL/GenBank/DDBJ databases">
        <authorList>
            <person name="Zhirakovskaya E."/>
        </authorList>
    </citation>
    <scope>NUCLEOTIDE SEQUENCE</scope>
</reference>
<proteinExistence type="predicted"/>
<sequence length="403" mass="44460">MVQDQKKDDHPKKPVVGLILVGGGARAAYQVGVLKAISECVPRRGSNPFPVICGTSAGAINGAVLAINAGRFTLGVRRLLRVWRNFRVGHVFEAGTWGIVKSGAHWLLAMMLGGLGRFSPSSLLDRHPLAKLLHRLVPCGLIQDAIDRGDLKAFSVTASGYTSGQSFIFYQGDSDIKPWRRVQRLGIPAKITVKHLLASSAIPFVFEAVKLRREYFGDGSMRQVAPISPALHLGADRVLVIGVRHEKEDMPIRLKVINYPSLAQIAGHVLDSIFLDSLEADLERLTRINKTVSMIPSHHLEEGNVSLRPVEVMVISPGKDIRGIASRYTGELPWALRLLLKSVGALKKNGSNLLSYVLFERGYCRELIDLGYNDTIERKEEILEFLGYTEQKTSSSEEHSKKT</sequence>
<dbReference type="PROSITE" id="PS51635">
    <property type="entry name" value="PNPLA"/>
    <property type="match status" value="1"/>
</dbReference>
<dbReference type="PANTHER" id="PTHR14226">
    <property type="entry name" value="NEUROPATHY TARGET ESTERASE/SWISS CHEESE D.MELANOGASTER"/>
    <property type="match status" value="1"/>
</dbReference>
<accession>A0A3B0YT44</accession>
<dbReference type="InterPro" id="IPR050301">
    <property type="entry name" value="NTE"/>
</dbReference>
<evidence type="ECO:0000256" key="1">
    <source>
        <dbReference type="ARBA" id="ARBA00022801"/>
    </source>
</evidence>
<name>A0A3B0YT44_9ZZZZ</name>
<evidence type="ECO:0000256" key="2">
    <source>
        <dbReference type="ARBA" id="ARBA00022963"/>
    </source>
</evidence>
<dbReference type="EMBL" id="UOFO01000034">
    <property type="protein sequence ID" value="VAW84085.1"/>
    <property type="molecule type" value="Genomic_DNA"/>
</dbReference>
<dbReference type="Gene3D" id="3.40.1090.10">
    <property type="entry name" value="Cytosolic phospholipase A2 catalytic domain"/>
    <property type="match status" value="1"/>
</dbReference>
<dbReference type="PANTHER" id="PTHR14226:SF57">
    <property type="entry name" value="BLR7027 PROTEIN"/>
    <property type="match status" value="1"/>
</dbReference>
<protein>
    <submittedName>
        <fullName evidence="5">Patatin</fullName>
    </submittedName>
</protein>
<dbReference type="AlphaFoldDB" id="A0A3B0YT44"/>
<feature type="domain" description="PNPLA" evidence="4">
    <location>
        <begin position="18"/>
        <end position="231"/>
    </location>
</feature>
<organism evidence="5">
    <name type="scientific">hydrothermal vent metagenome</name>
    <dbReference type="NCBI Taxonomy" id="652676"/>
    <lineage>
        <taxon>unclassified sequences</taxon>
        <taxon>metagenomes</taxon>
        <taxon>ecological metagenomes</taxon>
    </lineage>
</organism>
<evidence type="ECO:0000259" key="4">
    <source>
        <dbReference type="PROSITE" id="PS51635"/>
    </source>
</evidence>
<dbReference type="SUPFAM" id="SSF52151">
    <property type="entry name" value="FabD/lysophospholipase-like"/>
    <property type="match status" value="1"/>
</dbReference>
<dbReference type="Pfam" id="PF01734">
    <property type="entry name" value="Patatin"/>
    <property type="match status" value="1"/>
</dbReference>
<dbReference type="GO" id="GO:0016787">
    <property type="term" value="F:hydrolase activity"/>
    <property type="evidence" value="ECO:0007669"/>
    <property type="project" value="UniProtKB-KW"/>
</dbReference>
<keyword evidence="3" id="KW-0443">Lipid metabolism</keyword>